<comment type="caution">
    <text evidence="1">The sequence shown here is derived from an EMBL/GenBank/DDBJ whole genome shotgun (WGS) entry which is preliminary data.</text>
</comment>
<evidence type="ECO:0000313" key="1">
    <source>
        <dbReference type="EMBL" id="MDR6218295.1"/>
    </source>
</evidence>
<gene>
    <name evidence="1" type="ORF">J2Y00_001858</name>
</gene>
<reference evidence="1" key="1">
    <citation type="submission" date="2023-07" db="EMBL/GenBank/DDBJ databases">
        <title>Sorghum-associated microbial communities from plants grown in Nebraska, USA.</title>
        <authorList>
            <person name="Schachtman D."/>
        </authorList>
    </citation>
    <scope>NUCLEOTIDE SEQUENCE</scope>
    <source>
        <strain evidence="1">BE330</strain>
    </source>
</reference>
<proteinExistence type="predicted"/>
<evidence type="ECO:0000313" key="2">
    <source>
        <dbReference type="Proteomes" id="UP001185331"/>
    </source>
</evidence>
<dbReference type="RefSeq" id="WP_309854655.1">
    <property type="nucleotide sequence ID" value="NZ_JAVDQJ010000005.1"/>
</dbReference>
<organism evidence="1 2">
    <name type="scientific">Deinococcus soli</name>
    <name type="common">ex Cha et al. 2016</name>
    <dbReference type="NCBI Taxonomy" id="1309411"/>
    <lineage>
        <taxon>Bacteria</taxon>
        <taxon>Thermotogati</taxon>
        <taxon>Deinococcota</taxon>
        <taxon>Deinococci</taxon>
        <taxon>Deinococcales</taxon>
        <taxon>Deinococcaceae</taxon>
        <taxon>Deinococcus</taxon>
    </lineage>
</organism>
<dbReference type="Proteomes" id="UP001185331">
    <property type="component" value="Unassembled WGS sequence"/>
</dbReference>
<dbReference type="AlphaFoldDB" id="A0AAE3XAQ4"/>
<dbReference type="EMBL" id="JAVDQK010000004">
    <property type="protein sequence ID" value="MDR6218295.1"/>
    <property type="molecule type" value="Genomic_DNA"/>
</dbReference>
<name>A0AAE3XAQ4_9DEIO</name>
<accession>A0AAE3XAQ4</accession>
<protein>
    <submittedName>
        <fullName evidence="1">Uncharacterized protein</fullName>
    </submittedName>
</protein>
<sequence length="195" mass="21232">MTRAHVHAWWQARCQPAAWPDREVAFALMAAQGFPVVRHGRAGLLDFPPEQPVVVYTDAISTQGDGKVLMTYAQACATHPGALVSLYHPDEPGVSYRLLKIGVKTFALRYESYSDWRSNCGPEGDIALTLLPDGLIPAVPEPIWAVDFVRAGPALVAVDYNLAPGIQATGVSQHLAEWTIVGELLRYAALTGHEF</sequence>